<organism evidence="4 5">
    <name type="scientific">Paraburkholderia atlantica</name>
    <dbReference type="NCBI Taxonomy" id="2654982"/>
    <lineage>
        <taxon>Bacteria</taxon>
        <taxon>Pseudomonadati</taxon>
        <taxon>Pseudomonadota</taxon>
        <taxon>Betaproteobacteria</taxon>
        <taxon>Burkholderiales</taxon>
        <taxon>Burkholderiaceae</taxon>
        <taxon>Paraburkholderia</taxon>
    </lineage>
</organism>
<dbReference type="InterPro" id="IPR002168">
    <property type="entry name" value="Lipase_GDXG_HIS_AS"/>
</dbReference>
<evidence type="ECO:0000313" key="5">
    <source>
        <dbReference type="Proteomes" id="UP000592780"/>
    </source>
</evidence>
<dbReference type="AlphaFoldDB" id="A0A7W8Q361"/>
<dbReference type="Proteomes" id="UP000592780">
    <property type="component" value="Unassembled WGS sequence"/>
</dbReference>
<dbReference type="EMBL" id="JACHDD010000001">
    <property type="protein sequence ID" value="MBB5422445.1"/>
    <property type="molecule type" value="Genomic_DNA"/>
</dbReference>
<feature type="domain" description="Alpha/beta hydrolase fold-3" evidence="3">
    <location>
        <begin position="84"/>
        <end position="307"/>
    </location>
</feature>
<gene>
    <name evidence="4" type="ORF">HDG40_000586</name>
</gene>
<evidence type="ECO:0000256" key="2">
    <source>
        <dbReference type="ARBA" id="ARBA00022801"/>
    </source>
</evidence>
<sequence>MLEPEIAAFIERASALYPSHHAAMTPREQRDLYDRYAATLTPPLPSELTTQDANFRTDAGQAIPLRLYRHRAKASEHGTIRGTVLYFHGGGFVLGSLNSHRMVTARLAADTGLDVIAVDYRLAPEHRAPAAHDDCLAITLAALNNRLPFDLPDHAGLQLAGDSAGGTLAASVALRLRDDGVSGVRGVRGVALVYPMLGTEPQLPARDNEANAPMLTLADVHKFRNAYWGTVGGNSGERDEEYGDPTPGPAWTIPLAATRFDGLPPTLAIGAEHDPLRDDARVFVERIREAGGDARLLIGTGLVHGCWRALEASPGVQAMHRAVCDFLGEQARD</sequence>
<keyword evidence="5" id="KW-1185">Reference proteome</keyword>
<dbReference type="Pfam" id="PF07859">
    <property type="entry name" value="Abhydrolase_3"/>
    <property type="match status" value="1"/>
</dbReference>
<reference evidence="4 5" key="1">
    <citation type="submission" date="2020-08" db="EMBL/GenBank/DDBJ databases">
        <title>Genomic Encyclopedia of Type Strains, Phase IV (KMG-V): Genome sequencing to study the core and pangenomes of soil and plant-associated prokaryotes.</title>
        <authorList>
            <person name="Whitman W."/>
        </authorList>
    </citation>
    <scope>NUCLEOTIDE SEQUENCE [LARGE SCALE GENOMIC DNA]</scope>
    <source>
        <strain evidence="4 5">JPY158</strain>
    </source>
</reference>
<evidence type="ECO:0000256" key="1">
    <source>
        <dbReference type="ARBA" id="ARBA00010515"/>
    </source>
</evidence>
<dbReference type="InterPro" id="IPR013094">
    <property type="entry name" value="AB_hydrolase_3"/>
</dbReference>
<dbReference type="Gene3D" id="3.40.50.1820">
    <property type="entry name" value="alpha/beta hydrolase"/>
    <property type="match status" value="1"/>
</dbReference>
<evidence type="ECO:0000259" key="3">
    <source>
        <dbReference type="Pfam" id="PF07859"/>
    </source>
</evidence>
<dbReference type="SUPFAM" id="SSF53474">
    <property type="entry name" value="alpha/beta-Hydrolases"/>
    <property type="match status" value="1"/>
</dbReference>
<dbReference type="RefSeq" id="WP_184128466.1">
    <property type="nucleotide sequence ID" value="NZ_JACHDD010000001.1"/>
</dbReference>
<dbReference type="InterPro" id="IPR029058">
    <property type="entry name" value="AB_hydrolase_fold"/>
</dbReference>
<protein>
    <submittedName>
        <fullName evidence="4">Acetyl esterase/lipase</fullName>
    </submittedName>
</protein>
<keyword evidence="2" id="KW-0378">Hydrolase</keyword>
<comment type="caution">
    <text evidence="4">The sequence shown here is derived from an EMBL/GenBank/DDBJ whole genome shotgun (WGS) entry which is preliminary data.</text>
</comment>
<dbReference type="GO" id="GO:0016787">
    <property type="term" value="F:hydrolase activity"/>
    <property type="evidence" value="ECO:0007669"/>
    <property type="project" value="UniProtKB-KW"/>
</dbReference>
<dbReference type="PANTHER" id="PTHR48081">
    <property type="entry name" value="AB HYDROLASE SUPERFAMILY PROTEIN C4A8.06C"/>
    <property type="match status" value="1"/>
</dbReference>
<name>A0A7W8Q361_PARAM</name>
<evidence type="ECO:0000313" key="4">
    <source>
        <dbReference type="EMBL" id="MBB5422445.1"/>
    </source>
</evidence>
<proteinExistence type="inferred from homology"/>
<accession>A0A7W8Q361</accession>
<dbReference type="PANTHER" id="PTHR48081:SF8">
    <property type="entry name" value="ALPHA_BETA HYDROLASE FOLD-3 DOMAIN-CONTAINING PROTEIN-RELATED"/>
    <property type="match status" value="1"/>
</dbReference>
<comment type="similarity">
    <text evidence="1">Belongs to the 'GDXG' lipolytic enzyme family.</text>
</comment>
<dbReference type="PROSITE" id="PS01173">
    <property type="entry name" value="LIPASE_GDXG_HIS"/>
    <property type="match status" value="1"/>
</dbReference>
<dbReference type="InterPro" id="IPR050300">
    <property type="entry name" value="GDXG_lipolytic_enzyme"/>
</dbReference>